<dbReference type="EMBL" id="MU620893">
    <property type="protein sequence ID" value="KAI8584429.1"/>
    <property type="molecule type" value="Genomic_DNA"/>
</dbReference>
<proteinExistence type="predicted"/>
<evidence type="ECO:0000313" key="1">
    <source>
        <dbReference type="EMBL" id="KAI8584429.1"/>
    </source>
</evidence>
<name>A0AAD5HIV0_UMBRA</name>
<sequence>MKSIQSSLILYSSLYITVDYTLSYEVGAVQKVCSAVCAAHAMASTLPTFMVWLKPTAEAHGGEFISLRDKT</sequence>
<reference evidence="1" key="2">
    <citation type="journal article" date="2022" name="Proc. Natl. Acad. Sci. U.S.A.">
        <title>Diploid-dominant life cycles characterize the early evolution of Fungi.</title>
        <authorList>
            <person name="Amses K.R."/>
            <person name="Simmons D.R."/>
            <person name="Longcore J.E."/>
            <person name="Mondo S.J."/>
            <person name="Seto K."/>
            <person name="Jeronimo G.H."/>
            <person name="Bonds A.E."/>
            <person name="Quandt C.A."/>
            <person name="Davis W.J."/>
            <person name="Chang Y."/>
            <person name="Federici B.A."/>
            <person name="Kuo A."/>
            <person name="LaButti K."/>
            <person name="Pangilinan J."/>
            <person name="Andreopoulos W."/>
            <person name="Tritt A."/>
            <person name="Riley R."/>
            <person name="Hundley H."/>
            <person name="Johnson J."/>
            <person name="Lipzen A."/>
            <person name="Barry K."/>
            <person name="Lang B.F."/>
            <person name="Cuomo C.A."/>
            <person name="Buchler N.E."/>
            <person name="Grigoriev I.V."/>
            <person name="Spatafora J.W."/>
            <person name="Stajich J.E."/>
            <person name="James T.Y."/>
        </authorList>
    </citation>
    <scope>NUCLEOTIDE SEQUENCE</scope>
    <source>
        <strain evidence="1">AG</strain>
    </source>
</reference>
<dbReference type="AlphaFoldDB" id="A0AAD5HIV0"/>
<evidence type="ECO:0000313" key="2">
    <source>
        <dbReference type="Proteomes" id="UP001206595"/>
    </source>
</evidence>
<keyword evidence="2" id="KW-1185">Reference proteome</keyword>
<reference evidence="1" key="1">
    <citation type="submission" date="2021-06" db="EMBL/GenBank/DDBJ databases">
        <authorList>
            <consortium name="DOE Joint Genome Institute"/>
            <person name="Mondo S.J."/>
            <person name="Amses K.R."/>
            <person name="Simmons D.R."/>
            <person name="Longcore J.E."/>
            <person name="Seto K."/>
            <person name="Alves G.H."/>
            <person name="Bonds A.E."/>
            <person name="Quandt C.A."/>
            <person name="Davis W.J."/>
            <person name="Chang Y."/>
            <person name="Letcher P.M."/>
            <person name="Powell M.J."/>
            <person name="Kuo A."/>
            <person name="Labutti K."/>
            <person name="Pangilinan J."/>
            <person name="Andreopoulos W."/>
            <person name="Tritt A."/>
            <person name="Riley R."/>
            <person name="Hundley H."/>
            <person name="Johnson J."/>
            <person name="Lipzen A."/>
            <person name="Barry K."/>
            <person name="Berbee M.L."/>
            <person name="Buchler N.E."/>
            <person name="Grigoriev I.V."/>
            <person name="Spatafora J.W."/>
            <person name="Stajich J.E."/>
            <person name="James T.Y."/>
        </authorList>
    </citation>
    <scope>NUCLEOTIDE SEQUENCE</scope>
    <source>
        <strain evidence="1">AG</strain>
    </source>
</reference>
<gene>
    <name evidence="1" type="ORF">K450DRAFT_219823</name>
</gene>
<dbReference type="Proteomes" id="UP001206595">
    <property type="component" value="Unassembled WGS sequence"/>
</dbReference>
<organism evidence="1 2">
    <name type="scientific">Umbelopsis ramanniana AG</name>
    <dbReference type="NCBI Taxonomy" id="1314678"/>
    <lineage>
        <taxon>Eukaryota</taxon>
        <taxon>Fungi</taxon>
        <taxon>Fungi incertae sedis</taxon>
        <taxon>Mucoromycota</taxon>
        <taxon>Mucoromycotina</taxon>
        <taxon>Umbelopsidomycetes</taxon>
        <taxon>Umbelopsidales</taxon>
        <taxon>Umbelopsidaceae</taxon>
        <taxon>Umbelopsis</taxon>
    </lineage>
</organism>
<dbReference type="RefSeq" id="XP_051449433.1">
    <property type="nucleotide sequence ID" value="XM_051585431.1"/>
</dbReference>
<comment type="caution">
    <text evidence="1">The sequence shown here is derived from an EMBL/GenBank/DDBJ whole genome shotgun (WGS) entry which is preliminary data.</text>
</comment>
<dbReference type="GeneID" id="75910779"/>
<protein>
    <submittedName>
        <fullName evidence="1">Uncharacterized protein</fullName>
    </submittedName>
</protein>
<accession>A0AAD5HIV0</accession>